<evidence type="ECO:0000313" key="2">
    <source>
        <dbReference type="Proteomes" id="UP000665026"/>
    </source>
</evidence>
<sequence length="139" mass="15789">MISALPELYFRLRDNGATVFRMADDARNGRLDMTQIATVNLRSGEYKATGDKALSEADQEAIKAWIADRQESLPWRRLDRAMQVIEDINQTAHWAQTEASDKDLEGVADALFLAMHDLRQVLVRKTADRVRKETKAAKD</sequence>
<dbReference type="EMBL" id="CP060010">
    <property type="protein sequence ID" value="QTN36086.1"/>
    <property type="molecule type" value="Genomic_DNA"/>
</dbReference>
<dbReference type="RefSeq" id="WP_209356790.1">
    <property type="nucleotide sequence ID" value="NZ_CP060010.1"/>
</dbReference>
<dbReference type="KEGG" id="cact:HZ995_00720"/>
<accession>A0A975I8P4</accession>
<organism evidence="1 2">
    <name type="scientific">Cognatishimia activa</name>
    <dbReference type="NCBI Taxonomy" id="1715691"/>
    <lineage>
        <taxon>Bacteria</taxon>
        <taxon>Pseudomonadati</taxon>
        <taxon>Pseudomonadota</taxon>
        <taxon>Alphaproteobacteria</taxon>
        <taxon>Rhodobacterales</taxon>
        <taxon>Paracoccaceae</taxon>
        <taxon>Cognatishimia</taxon>
    </lineage>
</organism>
<reference evidence="1" key="1">
    <citation type="submission" date="2020-07" db="EMBL/GenBank/DDBJ databases">
        <title>Genome sequences of bacteria associated with the marine, planktonic diatom Thalassiosira profunda strain ECT2AJA-044.</title>
        <authorList>
            <person name="Gargas C.B."/>
            <person name="Roberts W.R."/>
            <person name="Alverson A.J."/>
        </authorList>
    </citation>
    <scope>NUCLEOTIDE SEQUENCE</scope>
    <source>
        <strain evidence="1">ECT2AJA-044</strain>
    </source>
</reference>
<dbReference type="Proteomes" id="UP000665026">
    <property type="component" value="Chromosome"/>
</dbReference>
<name>A0A975I8P4_9RHOB</name>
<dbReference type="AlphaFoldDB" id="A0A975I8P4"/>
<gene>
    <name evidence="1" type="ORF">HZ995_00720</name>
</gene>
<proteinExistence type="predicted"/>
<evidence type="ECO:0000313" key="1">
    <source>
        <dbReference type="EMBL" id="QTN36086.1"/>
    </source>
</evidence>
<protein>
    <submittedName>
        <fullName evidence="1">Uncharacterized protein</fullName>
    </submittedName>
</protein>